<feature type="transmembrane region" description="Helical" evidence="1">
    <location>
        <begin position="140"/>
        <end position="161"/>
    </location>
</feature>
<evidence type="ECO:0008006" key="4">
    <source>
        <dbReference type="Google" id="ProtNLM"/>
    </source>
</evidence>
<feature type="transmembrane region" description="Helical" evidence="1">
    <location>
        <begin position="46"/>
        <end position="70"/>
    </location>
</feature>
<keyword evidence="3" id="KW-1185">Reference proteome</keyword>
<proteinExistence type="predicted"/>
<name>A0A2V5LBX5_9MICC</name>
<feature type="transmembrane region" description="Helical" evidence="1">
    <location>
        <begin position="6"/>
        <end position="34"/>
    </location>
</feature>
<keyword evidence="1" id="KW-1133">Transmembrane helix</keyword>
<keyword evidence="1" id="KW-0812">Transmembrane</keyword>
<dbReference type="AlphaFoldDB" id="A0A2V5LBX5"/>
<comment type="caution">
    <text evidence="2">The sequence shown here is derived from an EMBL/GenBank/DDBJ whole genome shotgun (WGS) entry which is preliminary data.</text>
</comment>
<keyword evidence="1" id="KW-0472">Membrane</keyword>
<gene>
    <name evidence="2" type="ORF">CVV68_11145</name>
</gene>
<evidence type="ECO:0000313" key="2">
    <source>
        <dbReference type="EMBL" id="PYI67283.1"/>
    </source>
</evidence>
<dbReference type="EMBL" id="QJVD01000010">
    <property type="protein sequence ID" value="PYI67283.1"/>
    <property type="molecule type" value="Genomic_DNA"/>
</dbReference>
<evidence type="ECO:0000313" key="3">
    <source>
        <dbReference type="Proteomes" id="UP000247832"/>
    </source>
</evidence>
<dbReference type="Proteomes" id="UP000247832">
    <property type="component" value="Unassembled WGS sequence"/>
</dbReference>
<protein>
    <recommendedName>
        <fullName evidence="4">DUF1772 domain-containing protein</fullName>
    </recommendedName>
</protein>
<organism evidence="2 3">
    <name type="scientific">Arthrobacter livingstonensis</name>
    <dbReference type="NCBI Taxonomy" id="670078"/>
    <lineage>
        <taxon>Bacteria</taxon>
        <taxon>Bacillati</taxon>
        <taxon>Actinomycetota</taxon>
        <taxon>Actinomycetes</taxon>
        <taxon>Micrococcales</taxon>
        <taxon>Micrococcaceae</taxon>
        <taxon>Arthrobacter</taxon>
    </lineage>
</organism>
<accession>A0A2V5LBX5</accession>
<evidence type="ECO:0000256" key="1">
    <source>
        <dbReference type="SAM" id="Phobius"/>
    </source>
</evidence>
<sequence>MTGGLAWLALANAGLTAFGASLYMGLMLVVRFFLRPAWKSLTVDTLGTFFGIPIVAATRFFRIMFIPYLLSSALLVWTAWGHEAAVVCALVAAACYLTLALWFQLRMLPVNTVLLSGKVTDNGGLQPLLARWNALNEVRVVVSCIYWLAALGFLASAHHIWEGLS</sequence>
<reference evidence="2 3" key="1">
    <citation type="submission" date="2018-05" db="EMBL/GenBank/DDBJ databases">
        <title>Genetic diversity of glacier-inhabiting Cryobacterium bacteria in China and description of Cryobacterium mengkeensis sp. nov. and Arthrobacter glacialis sp. nov.</title>
        <authorList>
            <person name="Liu Q."/>
            <person name="Xin Y.-H."/>
        </authorList>
    </citation>
    <scope>NUCLEOTIDE SEQUENCE [LARGE SCALE GENOMIC DNA]</scope>
    <source>
        <strain evidence="2 3">LI2</strain>
    </source>
</reference>
<dbReference type="RefSeq" id="WP_110501069.1">
    <property type="nucleotide sequence ID" value="NZ_QJVD01000010.1"/>
</dbReference>
<feature type="transmembrane region" description="Helical" evidence="1">
    <location>
        <begin position="82"/>
        <end position="103"/>
    </location>
</feature>
<dbReference type="OrthoDB" id="4181171at2"/>